<dbReference type="InterPro" id="IPR029068">
    <property type="entry name" value="Glyas_Bleomycin-R_OHBP_Dase"/>
</dbReference>
<comment type="caution">
    <text evidence="2">The sequence shown here is derived from an EMBL/GenBank/DDBJ whole genome shotgun (WGS) entry which is preliminary data.</text>
</comment>
<gene>
    <name evidence="2" type="ORF">ISU10_21355</name>
</gene>
<feature type="domain" description="VOC" evidence="1">
    <location>
        <begin position="2"/>
        <end position="119"/>
    </location>
</feature>
<dbReference type="InterPro" id="IPR037523">
    <property type="entry name" value="VOC_core"/>
</dbReference>
<dbReference type="PROSITE" id="PS51819">
    <property type="entry name" value="VOC"/>
    <property type="match status" value="1"/>
</dbReference>
<evidence type="ECO:0000313" key="2">
    <source>
        <dbReference type="EMBL" id="MBF4770330.1"/>
    </source>
</evidence>
<reference evidence="2" key="1">
    <citation type="submission" date="2020-11" db="EMBL/GenBank/DDBJ databases">
        <title>Nocardioides cynanchi sp. nov., isolated from soil of rhizosphere of Cynanchum wilfordii.</title>
        <authorList>
            <person name="Lee J.-S."/>
            <person name="Suh M.K."/>
            <person name="Kim J.-S."/>
        </authorList>
    </citation>
    <scope>NUCLEOTIDE SEQUENCE</scope>
    <source>
        <strain evidence="2">KCTC 19276</strain>
    </source>
</reference>
<name>A0A930VT26_9ACTN</name>
<dbReference type="Proteomes" id="UP000660668">
    <property type="component" value="Unassembled WGS sequence"/>
</dbReference>
<dbReference type="SUPFAM" id="SSF54593">
    <property type="entry name" value="Glyoxalase/Bleomycin resistance protein/Dihydroxybiphenyl dioxygenase"/>
    <property type="match status" value="1"/>
</dbReference>
<proteinExistence type="predicted"/>
<dbReference type="RefSeq" id="WP_194698477.1">
    <property type="nucleotide sequence ID" value="NZ_JADKPO010000046.1"/>
</dbReference>
<evidence type="ECO:0000313" key="3">
    <source>
        <dbReference type="Proteomes" id="UP000660668"/>
    </source>
</evidence>
<dbReference type="AlphaFoldDB" id="A0A930VT26"/>
<organism evidence="2 3">
    <name type="scientific">Nocardioides agariphilus</name>
    <dbReference type="NCBI Taxonomy" id="433664"/>
    <lineage>
        <taxon>Bacteria</taxon>
        <taxon>Bacillati</taxon>
        <taxon>Actinomycetota</taxon>
        <taxon>Actinomycetes</taxon>
        <taxon>Propionibacteriales</taxon>
        <taxon>Nocardioidaceae</taxon>
        <taxon>Nocardioides</taxon>
    </lineage>
</organism>
<keyword evidence="3" id="KW-1185">Reference proteome</keyword>
<protein>
    <submittedName>
        <fullName evidence="2">Methylmalonyl-CoA epimerase</fullName>
    </submittedName>
</protein>
<dbReference type="EMBL" id="JADKPO010000046">
    <property type="protein sequence ID" value="MBF4770330.1"/>
    <property type="molecule type" value="Genomic_DNA"/>
</dbReference>
<accession>A0A930VT26</accession>
<dbReference type="Gene3D" id="3.10.180.10">
    <property type="entry name" value="2,3-Dihydroxybiphenyl 1,2-Dioxygenase, domain 1"/>
    <property type="match status" value="1"/>
</dbReference>
<dbReference type="Pfam" id="PF00903">
    <property type="entry name" value="Glyoxalase"/>
    <property type="match status" value="1"/>
</dbReference>
<sequence>MDVFQVAQRAVDLDRAREFYAWLLEAEPTGHFDPPGLVFFQAGSTRLLLDRVAPTALVYLRVADVHETVERCRERGVPVQSEPHVIFHHEDNALGPAGTDEWMAFVTDSEGNTVGLVSHSPGQE</sequence>
<evidence type="ECO:0000259" key="1">
    <source>
        <dbReference type="PROSITE" id="PS51819"/>
    </source>
</evidence>
<dbReference type="InterPro" id="IPR004360">
    <property type="entry name" value="Glyas_Fos-R_dOase_dom"/>
</dbReference>